<comment type="caution">
    <text evidence="5">The sequence shown here is derived from an EMBL/GenBank/DDBJ whole genome shotgun (WGS) entry which is preliminary data.</text>
</comment>
<dbReference type="PROSITE" id="PS50949">
    <property type="entry name" value="HTH_GNTR"/>
    <property type="match status" value="1"/>
</dbReference>
<dbReference type="RefSeq" id="WP_006503030.1">
    <property type="nucleotide sequence ID" value="NZ_BAGZ01000008.1"/>
</dbReference>
<feature type="domain" description="HTH gntR-type" evidence="4">
    <location>
        <begin position="13"/>
        <end position="81"/>
    </location>
</feature>
<keyword evidence="2" id="KW-0238">DNA-binding</keyword>
<sequence>MTLSITLSNTTGQPIYEQIREQIQAAILAGQLAPGHPLPSIRGLAKDLQVSVITTTRAYSDLAALGLITNVPGKGSYVLDVDTAALQAHVRDLVHRHFLDGVRQASRAGLSPTELHSLLDAAIHSAKDLR</sequence>
<proteinExistence type="predicted"/>
<dbReference type="EMBL" id="BAGZ01000008">
    <property type="protein sequence ID" value="GAB78275.1"/>
    <property type="molecule type" value="Genomic_DNA"/>
</dbReference>
<keyword evidence="6" id="KW-1185">Reference proteome</keyword>
<keyword evidence="3" id="KW-0804">Transcription</keyword>
<evidence type="ECO:0000256" key="2">
    <source>
        <dbReference type="ARBA" id="ARBA00023125"/>
    </source>
</evidence>
<organism evidence="5 6">
    <name type="scientific">Austwickia chelonae NBRC 105200</name>
    <dbReference type="NCBI Taxonomy" id="1184607"/>
    <lineage>
        <taxon>Bacteria</taxon>
        <taxon>Bacillati</taxon>
        <taxon>Actinomycetota</taxon>
        <taxon>Actinomycetes</taxon>
        <taxon>Micrococcales</taxon>
        <taxon>Dermatophilaceae</taxon>
        <taxon>Austwickia</taxon>
    </lineage>
</organism>
<accession>K6VSF2</accession>
<dbReference type="InterPro" id="IPR000524">
    <property type="entry name" value="Tscrpt_reg_HTH_GntR"/>
</dbReference>
<gene>
    <name evidence="5" type="ORF">AUCHE_08_05210</name>
</gene>
<evidence type="ECO:0000259" key="4">
    <source>
        <dbReference type="PROSITE" id="PS50949"/>
    </source>
</evidence>
<name>K6VSF2_9MICO</name>
<reference evidence="5 6" key="1">
    <citation type="submission" date="2012-08" db="EMBL/GenBank/DDBJ databases">
        <title>Whole genome shotgun sequence of Austwickia chelonae NBRC 105200.</title>
        <authorList>
            <person name="Yoshida I."/>
            <person name="Hosoyama A."/>
            <person name="Tsuchikane K."/>
            <person name="Katsumata H."/>
            <person name="Ando Y."/>
            <person name="Ohji S."/>
            <person name="Hamada M."/>
            <person name="Tamura T."/>
            <person name="Yamazoe A."/>
            <person name="Yamazaki S."/>
            <person name="Fujita N."/>
        </authorList>
    </citation>
    <scope>NUCLEOTIDE SEQUENCE [LARGE SCALE GENOMIC DNA]</scope>
    <source>
        <strain evidence="5 6">NBRC 105200</strain>
    </source>
</reference>
<dbReference type="InterPro" id="IPR036388">
    <property type="entry name" value="WH-like_DNA-bd_sf"/>
</dbReference>
<evidence type="ECO:0000256" key="1">
    <source>
        <dbReference type="ARBA" id="ARBA00023015"/>
    </source>
</evidence>
<dbReference type="SMART" id="SM00345">
    <property type="entry name" value="HTH_GNTR"/>
    <property type="match status" value="1"/>
</dbReference>
<evidence type="ECO:0000313" key="6">
    <source>
        <dbReference type="Proteomes" id="UP000008495"/>
    </source>
</evidence>
<dbReference type="STRING" id="100225.SAMN05421595_0792"/>
<dbReference type="AlphaFoldDB" id="K6VSF2"/>
<keyword evidence="1" id="KW-0805">Transcription regulation</keyword>
<dbReference type="CDD" id="cd07377">
    <property type="entry name" value="WHTH_GntR"/>
    <property type="match status" value="1"/>
</dbReference>
<dbReference type="eggNOG" id="COG1725">
    <property type="taxonomic scope" value="Bacteria"/>
</dbReference>
<dbReference type="Gene3D" id="1.10.10.10">
    <property type="entry name" value="Winged helix-like DNA-binding domain superfamily/Winged helix DNA-binding domain"/>
    <property type="match status" value="1"/>
</dbReference>
<dbReference type="Proteomes" id="UP000008495">
    <property type="component" value="Unassembled WGS sequence"/>
</dbReference>
<dbReference type="OrthoDB" id="4307011at2"/>
<protein>
    <submittedName>
        <fullName evidence="5">Putative GntR family transcriptional regulator</fullName>
    </submittedName>
</protein>
<evidence type="ECO:0000256" key="3">
    <source>
        <dbReference type="ARBA" id="ARBA00023163"/>
    </source>
</evidence>
<dbReference type="GO" id="GO:0003677">
    <property type="term" value="F:DNA binding"/>
    <property type="evidence" value="ECO:0007669"/>
    <property type="project" value="UniProtKB-KW"/>
</dbReference>
<dbReference type="PANTHER" id="PTHR38445">
    <property type="entry name" value="HTH-TYPE TRANSCRIPTIONAL REPRESSOR YTRA"/>
    <property type="match status" value="1"/>
</dbReference>
<dbReference type="PANTHER" id="PTHR38445:SF7">
    <property type="entry name" value="GNTR-FAMILY TRANSCRIPTIONAL REGULATOR"/>
    <property type="match status" value="1"/>
</dbReference>
<dbReference type="InterPro" id="IPR036390">
    <property type="entry name" value="WH_DNA-bd_sf"/>
</dbReference>
<evidence type="ECO:0000313" key="5">
    <source>
        <dbReference type="EMBL" id="GAB78275.1"/>
    </source>
</evidence>
<dbReference type="GO" id="GO:0003700">
    <property type="term" value="F:DNA-binding transcription factor activity"/>
    <property type="evidence" value="ECO:0007669"/>
    <property type="project" value="InterPro"/>
</dbReference>
<dbReference type="SUPFAM" id="SSF46785">
    <property type="entry name" value="Winged helix' DNA-binding domain"/>
    <property type="match status" value="1"/>
</dbReference>
<dbReference type="Pfam" id="PF00392">
    <property type="entry name" value="GntR"/>
    <property type="match status" value="1"/>
</dbReference>